<reference evidence="3 4" key="1">
    <citation type="submission" date="2020-06" db="EMBL/GenBank/DDBJ databases">
        <title>Genome sequence of 2 isolates from Red Sea Mangroves.</title>
        <authorList>
            <person name="Sefrji F."/>
            <person name="Michoud G."/>
            <person name="Merlino G."/>
            <person name="Daffonchio D."/>
        </authorList>
    </citation>
    <scope>NUCLEOTIDE SEQUENCE [LARGE SCALE GENOMIC DNA]</scope>
    <source>
        <strain evidence="3 4">R1DC25</strain>
    </source>
</reference>
<organism evidence="3 4">
    <name type="scientific">Kaustia mangrovi</name>
    <dbReference type="NCBI Taxonomy" id="2593653"/>
    <lineage>
        <taxon>Bacteria</taxon>
        <taxon>Pseudomonadati</taxon>
        <taxon>Pseudomonadota</taxon>
        <taxon>Alphaproteobacteria</taxon>
        <taxon>Hyphomicrobiales</taxon>
        <taxon>Parvibaculaceae</taxon>
        <taxon>Kaustia</taxon>
    </lineage>
</organism>
<proteinExistence type="inferred from homology"/>
<accession>A0A7S8C658</accession>
<dbReference type="SUPFAM" id="SSF56281">
    <property type="entry name" value="Metallo-hydrolase/oxidoreductase"/>
    <property type="match status" value="1"/>
</dbReference>
<dbReference type="GO" id="GO:0017001">
    <property type="term" value="P:antibiotic catabolic process"/>
    <property type="evidence" value="ECO:0007669"/>
    <property type="project" value="UniProtKB-ARBA"/>
</dbReference>
<evidence type="ECO:0000256" key="1">
    <source>
        <dbReference type="ARBA" id="ARBA00005250"/>
    </source>
</evidence>
<dbReference type="Pfam" id="PF00753">
    <property type="entry name" value="Lactamase_B"/>
    <property type="match status" value="1"/>
</dbReference>
<dbReference type="AlphaFoldDB" id="A0A7S8C658"/>
<dbReference type="GO" id="GO:0016787">
    <property type="term" value="F:hydrolase activity"/>
    <property type="evidence" value="ECO:0007669"/>
    <property type="project" value="UniProtKB-KW"/>
</dbReference>
<keyword evidence="4" id="KW-1185">Reference proteome</keyword>
<feature type="domain" description="Metallo-beta-lactamase" evidence="2">
    <location>
        <begin position="35"/>
        <end position="223"/>
    </location>
</feature>
<evidence type="ECO:0000259" key="2">
    <source>
        <dbReference type="SMART" id="SM00849"/>
    </source>
</evidence>
<dbReference type="EMBL" id="CP058214">
    <property type="protein sequence ID" value="QPC44108.1"/>
    <property type="molecule type" value="Genomic_DNA"/>
</dbReference>
<dbReference type="InterPro" id="IPR001279">
    <property type="entry name" value="Metallo-B-lactamas"/>
</dbReference>
<gene>
    <name evidence="3" type="ORF">HW532_16255</name>
</gene>
<sequence>MSGGGLAVRDRWFERRPVEPGLTLYREPAVHKWFRANIWYVRGRDLDLLVDAGMGIAPLRPALEEMDDRPVLALATHGHVDHMGGLHEFDRRAIHGADAAALEGDDGVHLGPFFRDTPEAVTALPESGWRLAAFTVEARPATRILRDGDTIDLGDRRLAVVHLPGHSPGSVGLVDERSGDFFSGDVIYDGRLLDDLPRSDPARYENTMDRLRELPVRRGLGGHGPIFDRARMIDLVEDYLAGRRAMGCPGGH</sequence>
<name>A0A7S8C658_9HYPH</name>
<dbReference type="Gene3D" id="3.60.15.10">
    <property type="entry name" value="Ribonuclease Z/Hydroxyacylglutathione hydrolase-like"/>
    <property type="match status" value="1"/>
</dbReference>
<evidence type="ECO:0000313" key="3">
    <source>
        <dbReference type="EMBL" id="QPC44108.1"/>
    </source>
</evidence>
<dbReference type="InterPro" id="IPR050855">
    <property type="entry name" value="NDM-1-like"/>
</dbReference>
<dbReference type="InterPro" id="IPR036866">
    <property type="entry name" value="RibonucZ/Hydroxyglut_hydro"/>
</dbReference>
<dbReference type="SMART" id="SM00849">
    <property type="entry name" value="Lactamase_B"/>
    <property type="match status" value="1"/>
</dbReference>
<dbReference type="KEGG" id="kmn:HW532_16255"/>
<evidence type="ECO:0000313" key="4">
    <source>
        <dbReference type="Proteomes" id="UP000593594"/>
    </source>
</evidence>
<comment type="similarity">
    <text evidence="1">Belongs to the metallo-beta-lactamase superfamily. Class-B beta-lactamase family.</text>
</comment>
<dbReference type="Proteomes" id="UP000593594">
    <property type="component" value="Chromosome"/>
</dbReference>
<dbReference type="PANTHER" id="PTHR42951">
    <property type="entry name" value="METALLO-BETA-LACTAMASE DOMAIN-CONTAINING"/>
    <property type="match status" value="1"/>
</dbReference>
<protein>
    <submittedName>
        <fullName evidence="3">MBL fold metallo-hydrolase</fullName>
    </submittedName>
</protein>
<dbReference type="PANTHER" id="PTHR42951:SF4">
    <property type="entry name" value="ACYL-COENZYME A THIOESTERASE MBLAC2"/>
    <property type="match status" value="1"/>
</dbReference>
<dbReference type="RefSeq" id="WP_213161473.1">
    <property type="nucleotide sequence ID" value="NZ_CP058214.1"/>
</dbReference>
<keyword evidence="3" id="KW-0378">Hydrolase</keyword>